<dbReference type="InterPro" id="IPR010260">
    <property type="entry name" value="AlpA"/>
</dbReference>
<dbReference type="InterPro" id="IPR052931">
    <property type="entry name" value="Prophage_regulatory_activator"/>
</dbReference>
<organism evidence="2">
    <name type="scientific">uncultured Caudovirales phage</name>
    <dbReference type="NCBI Taxonomy" id="2100421"/>
    <lineage>
        <taxon>Viruses</taxon>
        <taxon>Duplodnaviria</taxon>
        <taxon>Heunggongvirae</taxon>
        <taxon>Uroviricota</taxon>
        <taxon>Caudoviricetes</taxon>
        <taxon>Peduoviridae</taxon>
        <taxon>Maltschvirus</taxon>
        <taxon>Maltschvirus maltsch</taxon>
    </lineage>
</organism>
<gene>
    <name evidence="1" type="ORF">UFOVP101_41</name>
    <name evidence="2" type="ORF">UFOVP270_15</name>
</gene>
<reference evidence="2" key="1">
    <citation type="submission" date="2020-04" db="EMBL/GenBank/DDBJ databases">
        <authorList>
            <person name="Chiriac C."/>
            <person name="Salcher M."/>
            <person name="Ghai R."/>
            <person name="Kavagutti S V."/>
        </authorList>
    </citation>
    <scope>NUCLEOTIDE SEQUENCE</scope>
</reference>
<evidence type="ECO:0000313" key="1">
    <source>
        <dbReference type="EMBL" id="CAB4128478.1"/>
    </source>
</evidence>
<dbReference type="Pfam" id="PF05930">
    <property type="entry name" value="Phage_AlpA"/>
    <property type="match status" value="1"/>
</dbReference>
<dbReference type="EMBL" id="LR796285">
    <property type="protein sequence ID" value="CAB4134089.1"/>
    <property type="molecule type" value="Genomic_DNA"/>
</dbReference>
<dbReference type="PANTHER" id="PTHR36154">
    <property type="entry name" value="DNA-BINDING TRANSCRIPTIONAL ACTIVATOR ALPA"/>
    <property type="match status" value="1"/>
</dbReference>
<dbReference type="PANTHER" id="PTHR36154:SF1">
    <property type="entry name" value="DNA-BINDING TRANSCRIPTIONAL ACTIVATOR ALPA"/>
    <property type="match status" value="1"/>
</dbReference>
<dbReference type="EMBL" id="LR796232">
    <property type="protein sequence ID" value="CAB4128478.1"/>
    <property type="molecule type" value="Genomic_DNA"/>
</dbReference>
<dbReference type="Gene3D" id="1.10.238.160">
    <property type="match status" value="1"/>
</dbReference>
<protein>
    <submittedName>
        <fullName evidence="2">AlpA Predicted transcriptional regulator</fullName>
    </submittedName>
</protein>
<accession>A0A6J5LQZ8</accession>
<name>A0A6J5LQZ8_9CAUD</name>
<sequence>MLDKSSKPMEIAQEKPYRLLRLPDVIHRCGFGKSTLWRLVSEGKFPKPVRPSSRTTAWIDKEVDSWIEEKMKSR</sequence>
<evidence type="ECO:0000313" key="2">
    <source>
        <dbReference type="EMBL" id="CAB4134089.1"/>
    </source>
</evidence>
<proteinExistence type="predicted"/>